<reference evidence="2 3" key="1">
    <citation type="submission" date="2020-11" db="EMBL/GenBank/DDBJ databases">
        <title>Hymenobacter sp.</title>
        <authorList>
            <person name="Kim M.K."/>
        </authorList>
    </citation>
    <scope>NUCLEOTIDE SEQUENCE [LARGE SCALE GENOMIC DNA]</scope>
    <source>
        <strain evidence="2 3">BT594</strain>
    </source>
</reference>
<keyword evidence="1" id="KW-1133">Transmembrane helix</keyword>
<dbReference type="Proteomes" id="UP000601099">
    <property type="component" value="Unassembled WGS sequence"/>
</dbReference>
<accession>A0ABS0KYZ1</accession>
<dbReference type="RefSeq" id="WP_196953640.1">
    <property type="nucleotide sequence ID" value="NZ_JADWYK010000002.1"/>
</dbReference>
<keyword evidence="1" id="KW-0472">Membrane</keyword>
<proteinExistence type="predicted"/>
<dbReference type="PROSITE" id="PS51257">
    <property type="entry name" value="PROKAR_LIPOPROTEIN"/>
    <property type="match status" value="1"/>
</dbReference>
<protein>
    <submittedName>
        <fullName evidence="2">Uncharacterized protein</fullName>
    </submittedName>
</protein>
<feature type="transmembrane region" description="Helical" evidence="1">
    <location>
        <begin position="41"/>
        <end position="64"/>
    </location>
</feature>
<dbReference type="EMBL" id="JADWYK010000002">
    <property type="protein sequence ID" value="MBG8552583.1"/>
    <property type="molecule type" value="Genomic_DNA"/>
</dbReference>
<evidence type="ECO:0000313" key="2">
    <source>
        <dbReference type="EMBL" id="MBG8552583.1"/>
    </source>
</evidence>
<sequence length="90" mass="9426">MTHKTKWLAFAPAGLLTIGFGACLVQWASSLKEKGEPTAKWVGAGTLALVVLNSGVSLFGQGVVERVLHEVREKGPAAVVVDELPQAEAS</sequence>
<evidence type="ECO:0000256" key="1">
    <source>
        <dbReference type="SAM" id="Phobius"/>
    </source>
</evidence>
<feature type="transmembrane region" description="Helical" evidence="1">
    <location>
        <begin position="7"/>
        <end position="29"/>
    </location>
</feature>
<keyword evidence="3" id="KW-1185">Reference proteome</keyword>
<keyword evidence="1" id="KW-0812">Transmembrane</keyword>
<evidence type="ECO:0000313" key="3">
    <source>
        <dbReference type="Proteomes" id="UP000601099"/>
    </source>
</evidence>
<name>A0ABS0KYZ1_9BACT</name>
<gene>
    <name evidence="2" type="ORF">I5L79_03445</name>
</gene>
<comment type="caution">
    <text evidence="2">The sequence shown here is derived from an EMBL/GenBank/DDBJ whole genome shotgun (WGS) entry which is preliminary data.</text>
</comment>
<organism evidence="2 3">
    <name type="scientific">Hymenobacter guriensis</name>
    <dbReference type="NCBI Taxonomy" id="2793065"/>
    <lineage>
        <taxon>Bacteria</taxon>
        <taxon>Pseudomonadati</taxon>
        <taxon>Bacteroidota</taxon>
        <taxon>Cytophagia</taxon>
        <taxon>Cytophagales</taxon>
        <taxon>Hymenobacteraceae</taxon>
        <taxon>Hymenobacter</taxon>
    </lineage>
</organism>